<evidence type="ECO:0000313" key="1">
    <source>
        <dbReference type="EMBL" id="QOX63575.1"/>
    </source>
</evidence>
<proteinExistence type="predicted"/>
<protein>
    <submittedName>
        <fullName evidence="1">Pyruvate phosphate dikinase</fullName>
    </submittedName>
</protein>
<dbReference type="EMBL" id="CP042469">
    <property type="protein sequence ID" value="QOX63575.1"/>
    <property type="molecule type" value="Genomic_DNA"/>
</dbReference>
<gene>
    <name evidence="1" type="ORF">FRZ06_09525</name>
</gene>
<keyword evidence="1" id="KW-0670">Pyruvate</keyword>
<sequence length="1368" mass="158402">MEWRYAPLNTFTSTALEENLKNTQNTELQIPAEQQWFIQISEAKWGIHKRAEEFIIELNHKYVNYQYVIETLHNISLNDLWFYNDLDESERALKVLSSIFRQLIRSELNEPQRELLIKTVIKFMERLVSLEGFPRSIITECLQLICEDINVHELPYLYNSGYFKTYFDKLAQFPDYRDVVFHMTYNILKKCIQYWENTADINTWMSQKNLLFSSLDQEAFIEIGTPFFDRLRIELNSASDWKSLYGLMFFNDISNYFRKFTDRFDSALEKIYYLHFLLQLPGMIYLKDHLLYDMNRYLRNVLSELNEDQIEAFLNTITILFQELKFRHAGTVLDCILTLGKELIHTGNESIISHFVRGLIRSGFHYPGQITVNSDWQIKVNANHVKNIKVWLELIEYSPYETRELLEALIVNLKLGGIFISDTDLFQREVTKLLNTNIEPVYREMKQLARIFPVYFREIGAEGRLREVTTTVDEMSRRQDRLIHFLRKQVHTESNNTHIELTRRIIGYWLEGDSTLLKELVPEDVYYSLDPKSEWYLQAHEVMKELLNIMGEPFNALWSWDVDQIKLVLDSLSCGSDRDRKRILLLFEIHSLLLEKYSLESEDIVIMLKNYRFFSPSELQELGNTLEKNDAEFSLLIIYRFMRRLKDVILDPKESIALEDIYYKRHIAIGIPSMYGQYIEAKFEALGLMFRLERAASKLMADLLQGINLEYITQKTFRRILDILLLFREGLELDGITNQGFNSNIGMFQYSLSSPSFSLDQYINLFQFMAQDIKQIISEYFIDVYERPLKEIVPQILQSNRTLTAEELKQYAHMESEKFFRANLSSAFLVQDLDNFITNILSTIRSMVETYSDEFINNVMTYDPDLILSPLGKETLTMDNPVFLGAKAYFLKKLISLGFRVPPGFVLTTELFRHKDTVIHHPQMNQELNQYISSALSEVEQNTGTKYGSAEQPLLFSVRSGSSLSLPGAMKTFLNVGLNDEITEAFGKREGYQWTAWDCYRRFFQSWGMFFGIERDEFDKVMQDQKTKYGVALKIQFTPEQMRETCKAYERVLLDHEIHIEKDPFRQLRQAILCVIDSWSAKSAISYRNHMQIADEWGTAVIVQKMILGNRSSSSGTGVVFTKSPFNGKSGINLYGDFALCSQGEDVVSGLVNTLPITEAQRKHYDGDAPFSLESAFPDLYERLLASARQLIEKHGFVHQEIEFTFESENPDDLYILQTRNQNLKKKRKASIFTSGSEEMKLVGSGIGIGGGALSGAIAFTMEDIQRIRHEMPHGKIIVCRPDTVPDDIPLIFECDGLITAKGGATSHAAVTAASLGKVCIVSCKSMRVNDADKTCIFSDRNYTAGDMISIDGNLGLIYEGVHEIQVV</sequence>
<evidence type="ECO:0000313" key="2">
    <source>
        <dbReference type="Proteomes" id="UP000594014"/>
    </source>
</evidence>
<accession>A0ACD1AAT7</accession>
<dbReference type="Proteomes" id="UP000594014">
    <property type="component" value="Chromosome"/>
</dbReference>
<name>A0ACD1AAT7_9FIRM</name>
<keyword evidence="2" id="KW-1185">Reference proteome</keyword>
<organism evidence="1 2">
    <name type="scientific">Anoxybacterium hadale</name>
    <dbReference type="NCBI Taxonomy" id="3408580"/>
    <lineage>
        <taxon>Bacteria</taxon>
        <taxon>Bacillati</taxon>
        <taxon>Bacillota</taxon>
        <taxon>Clostridia</taxon>
        <taxon>Peptostreptococcales</taxon>
        <taxon>Anaerovoracaceae</taxon>
        <taxon>Anoxybacterium</taxon>
    </lineage>
</organism>
<reference evidence="1" key="1">
    <citation type="submission" date="2019-08" db="EMBL/GenBank/DDBJ databases">
        <title>Genome sequence of Clostridiales bacterium MT110.</title>
        <authorList>
            <person name="Cao J."/>
        </authorList>
    </citation>
    <scope>NUCLEOTIDE SEQUENCE</scope>
    <source>
        <strain evidence="1">MT110</strain>
    </source>
</reference>